<gene>
    <name evidence="3" type="ORF">CC1G_15344</name>
</gene>
<accession>D6RQ23</accession>
<feature type="compositionally biased region" description="Low complexity" evidence="1">
    <location>
        <begin position="54"/>
        <end position="78"/>
    </location>
</feature>
<dbReference type="EMBL" id="AACS02000010">
    <property type="protein sequence ID" value="EFI26943.1"/>
    <property type="molecule type" value="Genomic_DNA"/>
</dbReference>
<dbReference type="InParanoid" id="D6RQ23"/>
<dbReference type="RefSeq" id="XP_002910437.1">
    <property type="nucleotide sequence ID" value="XM_002910391.1"/>
</dbReference>
<name>D6RQ23_COPC7</name>
<evidence type="ECO:0000256" key="1">
    <source>
        <dbReference type="SAM" id="MobiDB-lite"/>
    </source>
</evidence>
<keyword evidence="4" id="KW-1185">Reference proteome</keyword>
<feature type="chain" id="PRO_5003087757" description="Secreted protein" evidence="2">
    <location>
        <begin position="25"/>
        <end position="125"/>
    </location>
</feature>
<feature type="compositionally biased region" description="Basic residues" evidence="1">
    <location>
        <begin position="44"/>
        <end position="53"/>
    </location>
</feature>
<evidence type="ECO:0008006" key="5">
    <source>
        <dbReference type="Google" id="ProtNLM"/>
    </source>
</evidence>
<dbReference type="HOGENOM" id="CLU_1992508_0_0_1"/>
<evidence type="ECO:0000313" key="4">
    <source>
        <dbReference type="Proteomes" id="UP000001861"/>
    </source>
</evidence>
<proteinExistence type="predicted"/>
<reference evidence="3 4" key="1">
    <citation type="journal article" date="2010" name="Proc. Natl. Acad. Sci. U.S.A.">
        <title>Insights into evolution of multicellular fungi from the assembled chromosomes of the mushroom Coprinopsis cinerea (Coprinus cinereus).</title>
        <authorList>
            <person name="Stajich J.E."/>
            <person name="Wilke S.K."/>
            <person name="Ahren D."/>
            <person name="Au C.H."/>
            <person name="Birren B.W."/>
            <person name="Borodovsky M."/>
            <person name="Burns C."/>
            <person name="Canback B."/>
            <person name="Casselton L.A."/>
            <person name="Cheng C.K."/>
            <person name="Deng J."/>
            <person name="Dietrich F.S."/>
            <person name="Fargo D.C."/>
            <person name="Farman M.L."/>
            <person name="Gathman A.C."/>
            <person name="Goldberg J."/>
            <person name="Guigo R."/>
            <person name="Hoegger P.J."/>
            <person name="Hooker J.B."/>
            <person name="Huggins A."/>
            <person name="James T.Y."/>
            <person name="Kamada T."/>
            <person name="Kilaru S."/>
            <person name="Kodira C."/>
            <person name="Kues U."/>
            <person name="Kupfer D."/>
            <person name="Kwan H.S."/>
            <person name="Lomsadze A."/>
            <person name="Li W."/>
            <person name="Lilly W.W."/>
            <person name="Ma L.J."/>
            <person name="Mackey A.J."/>
            <person name="Manning G."/>
            <person name="Martin F."/>
            <person name="Muraguchi H."/>
            <person name="Natvig D.O."/>
            <person name="Palmerini H."/>
            <person name="Ramesh M.A."/>
            <person name="Rehmeyer C.J."/>
            <person name="Roe B.A."/>
            <person name="Shenoy N."/>
            <person name="Stanke M."/>
            <person name="Ter-Hovhannisyan V."/>
            <person name="Tunlid A."/>
            <person name="Velagapudi R."/>
            <person name="Vision T.J."/>
            <person name="Zeng Q."/>
            <person name="Zolan M.E."/>
            <person name="Pukkila P.J."/>
        </authorList>
    </citation>
    <scope>NUCLEOTIDE SEQUENCE [LARGE SCALE GENOMIC DNA]</scope>
    <source>
        <strain evidence="4">Okayama-7 / 130 / ATCC MYA-4618 / FGSC 9003</strain>
    </source>
</reference>
<comment type="caution">
    <text evidence="3">The sequence shown here is derived from an EMBL/GenBank/DDBJ whole genome shotgun (WGS) entry which is preliminary data.</text>
</comment>
<dbReference type="GeneID" id="9378567"/>
<dbReference type="KEGG" id="cci:CC1G_15344"/>
<evidence type="ECO:0000256" key="2">
    <source>
        <dbReference type="SAM" id="SignalP"/>
    </source>
</evidence>
<feature type="signal peptide" evidence="2">
    <location>
        <begin position="1"/>
        <end position="24"/>
    </location>
</feature>
<dbReference type="Proteomes" id="UP000001861">
    <property type="component" value="Unassembled WGS sequence"/>
</dbReference>
<feature type="region of interest" description="Disordered" evidence="1">
    <location>
        <begin position="23"/>
        <end position="97"/>
    </location>
</feature>
<organism evidence="3 4">
    <name type="scientific">Coprinopsis cinerea (strain Okayama-7 / 130 / ATCC MYA-4618 / FGSC 9003)</name>
    <name type="common">Inky cap fungus</name>
    <name type="synonym">Hormographiella aspergillata</name>
    <dbReference type="NCBI Taxonomy" id="240176"/>
    <lineage>
        <taxon>Eukaryota</taxon>
        <taxon>Fungi</taxon>
        <taxon>Dikarya</taxon>
        <taxon>Basidiomycota</taxon>
        <taxon>Agaricomycotina</taxon>
        <taxon>Agaricomycetes</taxon>
        <taxon>Agaricomycetidae</taxon>
        <taxon>Agaricales</taxon>
        <taxon>Agaricineae</taxon>
        <taxon>Psathyrellaceae</taxon>
        <taxon>Coprinopsis</taxon>
    </lineage>
</organism>
<keyword evidence="2" id="KW-0732">Signal</keyword>
<sequence length="125" mass="13695">MSAQARARLTALFPALMIAAAAYSASDPDTHSRKPPAHVLNRNTNHHQQKRRGNQSNGNNPLPQPNPQWGSSSSGTSSFKRNGGMESRKSGSDNWTIGLDSGYRFSSFRCACGRCSMDRPPTYRL</sequence>
<protein>
    <recommendedName>
        <fullName evidence="5">Secreted protein</fullName>
    </recommendedName>
</protein>
<dbReference type="VEuPathDB" id="FungiDB:CC1G_15344"/>
<dbReference type="AlphaFoldDB" id="D6RQ23"/>
<evidence type="ECO:0000313" key="3">
    <source>
        <dbReference type="EMBL" id="EFI26943.1"/>
    </source>
</evidence>